<protein>
    <submittedName>
        <fullName evidence="1">Uncharacterized protein</fullName>
    </submittedName>
</protein>
<evidence type="ECO:0000313" key="2">
    <source>
        <dbReference type="Proteomes" id="UP000028567"/>
    </source>
</evidence>
<dbReference type="KEGG" id="vg:26643275"/>
<accession>A0A075BS63</accession>
<reference evidence="1 2" key="1">
    <citation type="submission" date="2013-07" db="EMBL/GenBank/DDBJ databases">
        <title>Sequencing and analysis of the complete genome of Microcystis aeruginosa phage MaMV-DC.</title>
        <authorList>
            <person name="Ou T."/>
            <person name="Li S.H."/>
            <person name="Zhang Q.Y."/>
        </authorList>
    </citation>
    <scope>NUCLEOTIDE SEQUENCE [LARGE SCALE GENOMIC DNA]</scope>
</reference>
<organism evidence="1 2">
    <name type="scientific">Microcystis phage MaMV-DC</name>
    <dbReference type="NCBI Taxonomy" id="1357715"/>
    <lineage>
        <taxon>Viruses</taxon>
        <taxon>Duplodnaviria</taxon>
        <taxon>Heunggongvirae</taxon>
        <taxon>Uroviricota</taxon>
        <taxon>Caudoviricetes</taxon>
        <taxon>Fukuivirus</taxon>
        <taxon>Fukuivirus MVDC</taxon>
    </lineage>
</organism>
<dbReference type="GeneID" id="26643275"/>
<evidence type="ECO:0000313" key="1">
    <source>
        <dbReference type="EMBL" id="AGR48662.1"/>
    </source>
</evidence>
<proteinExistence type="predicted"/>
<gene>
    <name evidence="1" type="ORF">MaMVDC_97</name>
</gene>
<dbReference type="EMBL" id="KF356199">
    <property type="protein sequence ID" value="AGR48662.1"/>
    <property type="molecule type" value="Genomic_DNA"/>
</dbReference>
<dbReference type="RefSeq" id="YP_009217781.1">
    <property type="nucleotide sequence ID" value="NC_029002.1"/>
</dbReference>
<sequence length="170" mass="18975">MRTTSRDGDELERAIARAGGISTHVNQFRLLTQYTYDADTRDARAGYALIVILPRPYWLDAVWLLSGIELVSSPRRMMPGQVLALNAATIGVRLPQTIQMRADSRERPNVNAEGLEALIRKRMPDTPLINNFMMLANSANKPIVAAQLARWFGYSEESVQSIVGAVYRAN</sequence>
<name>A0A075BS63_9CAUD</name>
<dbReference type="Proteomes" id="UP000028567">
    <property type="component" value="Segment"/>
</dbReference>
<keyword evidence="2" id="KW-1185">Reference proteome</keyword>